<dbReference type="EnsemblPlants" id="OGLUM06G11410.1">
    <property type="protein sequence ID" value="OGLUM06G11410.1"/>
    <property type="gene ID" value="OGLUM06G11410"/>
</dbReference>
<evidence type="ECO:0000313" key="2">
    <source>
        <dbReference type="Proteomes" id="UP000026961"/>
    </source>
</evidence>
<proteinExistence type="predicted"/>
<dbReference type="AlphaFoldDB" id="A0A0E0A816"/>
<evidence type="ECO:0000313" key="1">
    <source>
        <dbReference type="EnsemblPlants" id="OGLUM06G11410.1"/>
    </source>
</evidence>
<protein>
    <submittedName>
        <fullName evidence="1">Uncharacterized protein</fullName>
    </submittedName>
</protein>
<sequence length="57" mass="6394">MHRSTIFGGIGSYTRPGLLDCHWEVLDEGVHSAMRWHSVPTIHVRYSSPDACVAFPI</sequence>
<dbReference type="Proteomes" id="UP000026961">
    <property type="component" value="Chromosome 6"/>
</dbReference>
<reference evidence="1" key="1">
    <citation type="submission" date="2015-04" db="UniProtKB">
        <authorList>
            <consortium name="EnsemblPlants"/>
        </authorList>
    </citation>
    <scope>IDENTIFICATION</scope>
</reference>
<accession>A0A0E0A816</accession>
<keyword evidence="2" id="KW-1185">Reference proteome</keyword>
<name>A0A0E0A816_9ORYZ</name>
<reference evidence="1" key="2">
    <citation type="submission" date="2018-05" db="EMBL/GenBank/DDBJ databases">
        <title>OgluRS3 (Oryza glumaepatula Reference Sequence Version 3).</title>
        <authorList>
            <person name="Zhang J."/>
            <person name="Kudrna D."/>
            <person name="Lee S."/>
            <person name="Talag J."/>
            <person name="Welchert J."/>
            <person name="Wing R.A."/>
        </authorList>
    </citation>
    <scope>NUCLEOTIDE SEQUENCE [LARGE SCALE GENOMIC DNA]</scope>
</reference>
<organism evidence="1">
    <name type="scientific">Oryza glumipatula</name>
    <dbReference type="NCBI Taxonomy" id="40148"/>
    <lineage>
        <taxon>Eukaryota</taxon>
        <taxon>Viridiplantae</taxon>
        <taxon>Streptophyta</taxon>
        <taxon>Embryophyta</taxon>
        <taxon>Tracheophyta</taxon>
        <taxon>Spermatophyta</taxon>
        <taxon>Magnoliopsida</taxon>
        <taxon>Liliopsida</taxon>
        <taxon>Poales</taxon>
        <taxon>Poaceae</taxon>
        <taxon>BOP clade</taxon>
        <taxon>Oryzoideae</taxon>
        <taxon>Oryzeae</taxon>
        <taxon>Oryzinae</taxon>
        <taxon>Oryza</taxon>
    </lineage>
</organism>
<dbReference type="HOGENOM" id="CLU_2999713_0_0_1"/>
<dbReference type="Gramene" id="OGLUM06G11410.1">
    <property type="protein sequence ID" value="OGLUM06G11410.1"/>
    <property type="gene ID" value="OGLUM06G11410"/>
</dbReference>